<evidence type="ECO:0000256" key="3">
    <source>
        <dbReference type="PROSITE-ProRule" id="PRU00708"/>
    </source>
</evidence>
<evidence type="ECO:0000256" key="2">
    <source>
        <dbReference type="ARBA" id="ARBA00022737"/>
    </source>
</evidence>
<evidence type="ECO:0000313" key="4">
    <source>
        <dbReference type="EMBL" id="VFU39712.1"/>
    </source>
</evidence>
<gene>
    <name evidence="4" type="ORF">SVIM_LOCUS222263</name>
</gene>
<dbReference type="EMBL" id="CAADRP010001530">
    <property type="protein sequence ID" value="VFU39712.1"/>
    <property type="molecule type" value="Genomic_DNA"/>
</dbReference>
<dbReference type="GO" id="GO:0003729">
    <property type="term" value="F:mRNA binding"/>
    <property type="evidence" value="ECO:0007669"/>
    <property type="project" value="TreeGrafter"/>
</dbReference>
<evidence type="ECO:0000256" key="1">
    <source>
        <dbReference type="ARBA" id="ARBA00007626"/>
    </source>
</evidence>
<reference evidence="4" key="1">
    <citation type="submission" date="2019-03" db="EMBL/GenBank/DDBJ databases">
        <authorList>
            <person name="Mank J."/>
            <person name="Almeida P."/>
        </authorList>
    </citation>
    <scope>NUCLEOTIDE SEQUENCE</scope>
    <source>
        <strain evidence="4">78183</strain>
    </source>
</reference>
<evidence type="ECO:0008006" key="5">
    <source>
        <dbReference type="Google" id="ProtNLM"/>
    </source>
</evidence>
<accession>A0A6N2LHV5</accession>
<dbReference type="InterPro" id="IPR002885">
    <property type="entry name" value="PPR_rpt"/>
</dbReference>
<dbReference type="GO" id="GO:0006396">
    <property type="term" value="P:RNA processing"/>
    <property type="evidence" value="ECO:0007669"/>
    <property type="project" value="TreeGrafter"/>
</dbReference>
<organism evidence="4">
    <name type="scientific">Salix viminalis</name>
    <name type="common">Common osier</name>
    <name type="synonym">Basket willow</name>
    <dbReference type="NCBI Taxonomy" id="40686"/>
    <lineage>
        <taxon>Eukaryota</taxon>
        <taxon>Viridiplantae</taxon>
        <taxon>Streptophyta</taxon>
        <taxon>Embryophyta</taxon>
        <taxon>Tracheophyta</taxon>
        <taxon>Spermatophyta</taxon>
        <taxon>Magnoliopsida</taxon>
        <taxon>eudicotyledons</taxon>
        <taxon>Gunneridae</taxon>
        <taxon>Pentapetalae</taxon>
        <taxon>rosids</taxon>
        <taxon>fabids</taxon>
        <taxon>Malpighiales</taxon>
        <taxon>Salicaceae</taxon>
        <taxon>Saliceae</taxon>
        <taxon>Salix</taxon>
    </lineage>
</organism>
<feature type="repeat" description="PPR" evidence="3">
    <location>
        <begin position="30"/>
        <end position="65"/>
    </location>
</feature>
<proteinExistence type="inferred from homology"/>
<dbReference type="Pfam" id="PF13041">
    <property type="entry name" value="PPR_2"/>
    <property type="match status" value="1"/>
</dbReference>
<dbReference type="GO" id="GO:0005739">
    <property type="term" value="C:mitochondrion"/>
    <property type="evidence" value="ECO:0007669"/>
    <property type="project" value="TreeGrafter"/>
</dbReference>
<comment type="similarity">
    <text evidence="1">Belongs to the PPR family. P subfamily.</text>
</comment>
<dbReference type="InterPro" id="IPR051114">
    <property type="entry name" value="Mito_RNA_Proc_CCM1"/>
</dbReference>
<dbReference type="PANTHER" id="PTHR47934">
    <property type="entry name" value="PENTATRICOPEPTIDE REPEAT-CONTAINING PROTEIN PET309, MITOCHONDRIAL"/>
    <property type="match status" value="1"/>
</dbReference>
<dbReference type="NCBIfam" id="TIGR00756">
    <property type="entry name" value="PPR"/>
    <property type="match status" value="2"/>
</dbReference>
<dbReference type="PROSITE" id="PS51375">
    <property type="entry name" value="PPR"/>
    <property type="match status" value="2"/>
</dbReference>
<name>A0A6N2LHV5_SALVM</name>
<sequence>MLLKLLVRVGRFERATEIWESMGETGFYPSVSTYAVMIHGLCKKKGKLEEACRYFETMIDEGIPPYASTIEMLRNRLIGFGLMDHIEILACKIARHFFFYTRAGKRNEGQ</sequence>
<dbReference type="Gene3D" id="1.25.40.10">
    <property type="entry name" value="Tetratricopeptide repeat domain"/>
    <property type="match status" value="1"/>
</dbReference>
<dbReference type="GO" id="GO:0007005">
    <property type="term" value="P:mitochondrion organization"/>
    <property type="evidence" value="ECO:0007669"/>
    <property type="project" value="TreeGrafter"/>
</dbReference>
<protein>
    <recommendedName>
        <fullName evidence="5">Pentacotripeptide-repeat region of PRORP domain-containing protein</fullName>
    </recommendedName>
</protein>
<dbReference type="InterPro" id="IPR011990">
    <property type="entry name" value="TPR-like_helical_dom_sf"/>
</dbReference>
<feature type="repeat" description="PPR" evidence="3">
    <location>
        <begin position="1"/>
        <end position="29"/>
    </location>
</feature>
<dbReference type="PANTHER" id="PTHR47934:SF6">
    <property type="entry name" value="MITOCHONDRIAL GROUP I INTRON SPLICING FACTOR CCM1-RELATED"/>
    <property type="match status" value="1"/>
</dbReference>
<keyword evidence="2" id="KW-0677">Repeat</keyword>
<dbReference type="AlphaFoldDB" id="A0A6N2LHV5"/>